<evidence type="ECO:0000313" key="2">
    <source>
        <dbReference type="Proteomes" id="UP000264330"/>
    </source>
</evidence>
<accession>A0A3D5IX09</accession>
<sequence>MDKRMMLKGNAKLKPTKNYFLKDNFQEILVAIFVQRRLSAMISPFILKKKNHIHFFRISH</sequence>
<dbReference type="EMBL" id="DPMF01000097">
    <property type="protein sequence ID" value="HCV80297.1"/>
    <property type="molecule type" value="Genomic_DNA"/>
</dbReference>
<comment type="caution">
    <text evidence="1">The sequence shown here is derived from an EMBL/GenBank/DDBJ whole genome shotgun (WGS) entry which is preliminary data.</text>
</comment>
<evidence type="ECO:0000313" key="1">
    <source>
        <dbReference type="EMBL" id="HCV80297.1"/>
    </source>
</evidence>
<organism evidence="1 2">
    <name type="scientific">Zunongwangia profunda</name>
    <dbReference type="NCBI Taxonomy" id="398743"/>
    <lineage>
        <taxon>Bacteria</taxon>
        <taxon>Pseudomonadati</taxon>
        <taxon>Bacteroidota</taxon>
        <taxon>Flavobacteriia</taxon>
        <taxon>Flavobacteriales</taxon>
        <taxon>Flavobacteriaceae</taxon>
        <taxon>Zunongwangia</taxon>
    </lineage>
</organism>
<protein>
    <submittedName>
        <fullName evidence="1">Uncharacterized protein</fullName>
    </submittedName>
</protein>
<dbReference type="Proteomes" id="UP000264330">
    <property type="component" value="Unassembled WGS sequence"/>
</dbReference>
<reference evidence="1 2" key="1">
    <citation type="journal article" date="2018" name="Nat. Biotechnol.">
        <title>A standardized bacterial taxonomy based on genome phylogeny substantially revises the tree of life.</title>
        <authorList>
            <person name="Parks D.H."/>
            <person name="Chuvochina M."/>
            <person name="Waite D.W."/>
            <person name="Rinke C."/>
            <person name="Skarshewski A."/>
            <person name="Chaumeil P.A."/>
            <person name="Hugenholtz P."/>
        </authorList>
    </citation>
    <scope>NUCLEOTIDE SEQUENCE [LARGE SCALE GENOMIC DNA]</scope>
    <source>
        <strain evidence="1">UBA9359</strain>
    </source>
</reference>
<gene>
    <name evidence="1" type="ORF">DGQ38_04540</name>
</gene>
<dbReference type="AlphaFoldDB" id="A0A3D5IX09"/>
<proteinExistence type="predicted"/>
<dbReference type="RefSeq" id="WP_013072069.1">
    <property type="nucleotide sequence ID" value="NZ_CAJXAW010000073.1"/>
</dbReference>
<name>A0A3D5IX09_9FLAO</name>